<accession>A0A6M8BB16</accession>
<dbReference type="EMBL" id="CP053661">
    <property type="protein sequence ID" value="QKD84509.1"/>
    <property type="molecule type" value="Genomic_DNA"/>
</dbReference>
<evidence type="ECO:0000313" key="1">
    <source>
        <dbReference type="EMBL" id="QKD84509.1"/>
    </source>
</evidence>
<proteinExistence type="predicted"/>
<evidence type="ECO:0000313" key="2">
    <source>
        <dbReference type="Proteomes" id="UP000505210"/>
    </source>
</evidence>
<dbReference type="AlphaFoldDB" id="A0A6M8BB16"/>
<name>A0A6M8BB16_9CYAN</name>
<organism evidence="1 2">
    <name type="scientific">Thermoleptolyngbya sichuanensis A183</name>
    <dbReference type="NCBI Taxonomy" id="2737172"/>
    <lineage>
        <taxon>Bacteria</taxon>
        <taxon>Bacillati</taxon>
        <taxon>Cyanobacteriota</taxon>
        <taxon>Cyanophyceae</taxon>
        <taxon>Oculatellales</taxon>
        <taxon>Oculatellaceae</taxon>
        <taxon>Thermoleptolyngbya</taxon>
        <taxon>Thermoleptolyngbya sichuanensis</taxon>
    </lineage>
</organism>
<reference evidence="1 2" key="1">
    <citation type="submission" date="2020-05" db="EMBL/GenBank/DDBJ databases">
        <title>Complete genome sequence of of a novel Thermoleptolyngbya strain isolated from hot springs of Ganzi, Sichuan China.</title>
        <authorList>
            <person name="Tang J."/>
            <person name="Daroch M."/>
            <person name="Li L."/>
            <person name="Waleron K."/>
            <person name="Waleron M."/>
            <person name="Waleron M."/>
        </authorList>
    </citation>
    <scope>NUCLEOTIDE SEQUENCE [LARGE SCALE GENOMIC DNA]</scope>
    <source>
        <strain evidence="1 2">PKUAC-SCTA183</strain>
    </source>
</reference>
<keyword evidence="2" id="KW-1185">Reference proteome</keyword>
<sequence>MGDRRHAYELIRNSVDVIQRETFSSALDLGVEALKLMGVRSYRAHRTAKIFKQHDEEVLRDVAAMEDDDTALIARSRQLAQDLERILQADAEDRRAEGDRAWDISNLRKEAVEKDA</sequence>
<protein>
    <submittedName>
        <fullName evidence="1">Uncharacterized protein</fullName>
    </submittedName>
</protein>
<dbReference type="RefSeq" id="WP_172358533.1">
    <property type="nucleotide sequence ID" value="NZ_CP053661.1"/>
</dbReference>
<dbReference type="KEGG" id="theu:HPC62_22045"/>
<gene>
    <name evidence="1" type="ORF">HPC62_22045</name>
</gene>
<dbReference type="Proteomes" id="UP000505210">
    <property type="component" value="Chromosome"/>
</dbReference>